<name>A0AAW0F9G0_9APHY</name>
<proteinExistence type="predicted"/>
<protein>
    <submittedName>
        <fullName evidence="2">Uncharacterized protein</fullName>
    </submittedName>
</protein>
<sequence>MTGCVGRAGEDMKSVYERVVESGIEKRSNEQGGGMDNDERKDGKTEKRGMKMRKRLREALMGVEVECERWFRDQEDDRIKMRNVDKLEHREGKESNKSTEMSDRKR</sequence>
<keyword evidence="3" id="KW-1185">Reference proteome</keyword>
<evidence type="ECO:0000256" key="1">
    <source>
        <dbReference type="SAM" id="MobiDB-lite"/>
    </source>
</evidence>
<feature type="compositionally biased region" description="Basic and acidic residues" evidence="1">
    <location>
        <begin position="37"/>
        <end position="49"/>
    </location>
</feature>
<gene>
    <name evidence="2" type="ORF">QCA50_021023</name>
</gene>
<dbReference type="EMBL" id="JASBNA010000142">
    <property type="protein sequence ID" value="KAK7676012.1"/>
    <property type="molecule type" value="Genomic_DNA"/>
</dbReference>
<comment type="caution">
    <text evidence="2">The sequence shown here is derived from an EMBL/GenBank/DDBJ whole genome shotgun (WGS) entry which is preliminary data.</text>
</comment>
<feature type="region of interest" description="Disordered" evidence="1">
    <location>
        <begin position="20"/>
        <end position="51"/>
    </location>
</feature>
<dbReference type="Proteomes" id="UP001385951">
    <property type="component" value="Unassembled WGS sequence"/>
</dbReference>
<evidence type="ECO:0000313" key="3">
    <source>
        <dbReference type="Proteomes" id="UP001385951"/>
    </source>
</evidence>
<feature type="compositionally biased region" description="Basic and acidic residues" evidence="1">
    <location>
        <begin position="20"/>
        <end position="29"/>
    </location>
</feature>
<accession>A0AAW0F9G0</accession>
<reference evidence="2 3" key="1">
    <citation type="submission" date="2022-09" db="EMBL/GenBank/DDBJ databases">
        <authorList>
            <person name="Palmer J.M."/>
        </authorList>
    </citation>
    <scope>NUCLEOTIDE SEQUENCE [LARGE SCALE GENOMIC DNA]</scope>
    <source>
        <strain evidence="2 3">DSM 7382</strain>
    </source>
</reference>
<evidence type="ECO:0000313" key="2">
    <source>
        <dbReference type="EMBL" id="KAK7676012.1"/>
    </source>
</evidence>
<organism evidence="2 3">
    <name type="scientific">Cerrena zonata</name>
    <dbReference type="NCBI Taxonomy" id="2478898"/>
    <lineage>
        <taxon>Eukaryota</taxon>
        <taxon>Fungi</taxon>
        <taxon>Dikarya</taxon>
        <taxon>Basidiomycota</taxon>
        <taxon>Agaricomycotina</taxon>
        <taxon>Agaricomycetes</taxon>
        <taxon>Polyporales</taxon>
        <taxon>Cerrenaceae</taxon>
        <taxon>Cerrena</taxon>
    </lineage>
</organism>
<feature type="region of interest" description="Disordered" evidence="1">
    <location>
        <begin position="78"/>
        <end position="106"/>
    </location>
</feature>
<dbReference type="AlphaFoldDB" id="A0AAW0F9G0"/>